<keyword evidence="2" id="KW-1003">Cell membrane</keyword>
<feature type="transmembrane region" description="Helical" evidence="6">
    <location>
        <begin position="78"/>
        <end position="99"/>
    </location>
</feature>
<feature type="transmembrane region" description="Helical" evidence="6">
    <location>
        <begin position="250"/>
        <end position="268"/>
    </location>
</feature>
<evidence type="ECO:0000313" key="8">
    <source>
        <dbReference type="EMBL" id="QDP96618.1"/>
    </source>
</evidence>
<evidence type="ECO:0000313" key="9">
    <source>
        <dbReference type="Proteomes" id="UP000319263"/>
    </source>
</evidence>
<evidence type="ECO:0000259" key="7">
    <source>
        <dbReference type="Pfam" id="PF00482"/>
    </source>
</evidence>
<gene>
    <name evidence="8" type="ORF">FOE78_12480</name>
</gene>
<dbReference type="Pfam" id="PF00482">
    <property type="entry name" value="T2SSF"/>
    <property type="match status" value="1"/>
</dbReference>
<evidence type="ECO:0000256" key="2">
    <source>
        <dbReference type="ARBA" id="ARBA00022475"/>
    </source>
</evidence>
<evidence type="ECO:0000256" key="4">
    <source>
        <dbReference type="ARBA" id="ARBA00022989"/>
    </source>
</evidence>
<feature type="transmembrane region" description="Helical" evidence="6">
    <location>
        <begin position="280"/>
        <end position="300"/>
    </location>
</feature>
<dbReference type="InterPro" id="IPR042094">
    <property type="entry name" value="T2SS_GspF_sf"/>
</dbReference>
<keyword evidence="3 6" id="KW-0812">Transmembrane</keyword>
<dbReference type="RefSeq" id="WP_143986581.1">
    <property type="nucleotide sequence ID" value="NZ_CP041692.1"/>
</dbReference>
<name>A0A516PZM9_9ACTN</name>
<evidence type="ECO:0000256" key="1">
    <source>
        <dbReference type="ARBA" id="ARBA00004651"/>
    </source>
</evidence>
<evidence type="ECO:0000256" key="3">
    <source>
        <dbReference type="ARBA" id="ARBA00022692"/>
    </source>
</evidence>
<sequence length="308" mass="33455">MMAIAYLALIACVVLAVAGIAQLVGSATGRRQIVLATLSAGDLDESTGTRFQRANRRFLRTRLGSWLDRQLDQAGIGYNRLAVVIVLLAITVIVPVVLYQLLAPIFAVVGLAAGYVILRLWLSRAREHRKEKFVQQIPELARVLSNATNAGLSIATAWSVAENEMAEPARSEIARLNAEVRFGASLEDAMTELADRLPASEVQVLMSTLVVSSRSGGSLVKALRDISFTLDDRKEVRREVRTTLAQARSTSNLVAAMSIGMLAVLNVVRPGTVELMTQNLIGQLALVVGFGLIVLGLWIIRRMTRIGR</sequence>
<comment type="subcellular location">
    <subcellularLocation>
        <location evidence="1">Cell membrane</location>
        <topology evidence="1">Multi-pass membrane protein</topology>
    </subcellularLocation>
</comment>
<dbReference type="GO" id="GO:0005886">
    <property type="term" value="C:plasma membrane"/>
    <property type="evidence" value="ECO:0007669"/>
    <property type="project" value="UniProtKB-SubCell"/>
</dbReference>
<keyword evidence="5 6" id="KW-0472">Membrane</keyword>
<evidence type="ECO:0000256" key="5">
    <source>
        <dbReference type="ARBA" id="ARBA00023136"/>
    </source>
</evidence>
<organism evidence="8 9">
    <name type="scientific">Microlunatus elymi</name>
    <dbReference type="NCBI Taxonomy" id="2596828"/>
    <lineage>
        <taxon>Bacteria</taxon>
        <taxon>Bacillati</taxon>
        <taxon>Actinomycetota</taxon>
        <taxon>Actinomycetes</taxon>
        <taxon>Propionibacteriales</taxon>
        <taxon>Propionibacteriaceae</taxon>
        <taxon>Microlunatus</taxon>
    </lineage>
</organism>
<dbReference type="PANTHER" id="PTHR35007">
    <property type="entry name" value="INTEGRAL MEMBRANE PROTEIN-RELATED"/>
    <property type="match status" value="1"/>
</dbReference>
<dbReference type="OrthoDB" id="3747101at2"/>
<dbReference type="KEGG" id="mik:FOE78_12480"/>
<feature type="transmembrane region" description="Helical" evidence="6">
    <location>
        <begin position="6"/>
        <end position="25"/>
    </location>
</feature>
<keyword evidence="4 6" id="KW-1133">Transmembrane helix</keyword>
<feature type="transmembrane region" description="Helical" evidence="6">
    <location>
        <begin position="105"/>
        <end position="122"/>
    </location>
</feature>
<dbReference type="InterPro" id="IPR018076">
    <property type="entry name" value="T2SS_GspF_dom"/>
</dbReference>
<dbReference type="EMBL" id="CP041692">
    <property type="protein sequence ID" value="QDP96618.1"/>
    <property type="molecule type" value="Genomic_DNA"/>
</dbReference>
<keyword evidence="9" id="KW-1185">Reference proteome</keyword>
<evidence type="ECO:0000256" key="6">
    <source>
        <dbReference type="SAM" id="Phobius"/>
    </source>
</evidence>
<dbReference type="PANTHER" id="PTHR35007:SF1">
    <property type="entry name" value="PILUS ASSEMBLY PROTEIN"/>
    <property type="match status" value="1"/>
</dbReference>
<accession>A0A516PZM9</accession>
<dbReference type="AlphaFoldDB" id="A0A516PZM9"/>
<feature type="domain" description="Type II secretion system protein GspF" evidence="7">
    <location>
        <begin position="141"/>
        <end position="265"/>
    </location>
</feature>
<reference evidence="8 9" key="1">
    <citation type="submission" date="2019-07" db="EMBL/GenBank/DDBJ databases">
        <title>Microlunatus dokdonensis sp. nov. isolated from the rhizospheric soil of the wild plant Elymus tsukushiensis.</title>
        <authorList>
            <person name="Ghim S.-Y."/>
            <person name="Hwang Y.-J."/>
            <person name="Son J.-S."/>
            <person name="Shin J.-H."/>
        </authorList>
    </citation>
    <scope>NUCLEOTIDE SEQUENCE [LARGE SCALE GENOMIC DNA]</scope>
    <source>
        <strain evidence="8 9">KUDC0627</strain>
    </source>
</reference>
<protein>
    <submittedName>
        <fullName evidence="8">Type II secretion protein F</fullName>
    </submittedName>
</protein>
<proteinExistence type="predicted"/>
<dbReference type="Proteomes" id="UP000319263">
    <property type="component" value="Chromosome"/>
</dbReference>
<dbReference type="Gene3D" id="1.20.81.30">
    <property type="entry name" value="Type II secretion system (T2SS), domain F"/>
    <property type="match status" value="1"/>
</dbReference>